<accession>A0A9R1XKW6</accession>
<evidence type="ECO:0000313" key="2">
    <source>
        <dbReference type="Proteomes" id="UP000235145"/>
    </source>
</evidence>
<sequence>MGSYSDNEDEFFDAREAFASMSDSGSDCSPKDCSTTVFDYDYWVGNLEGVESRCDKFLRLMGLNSKWLVAIIDYLVKYNHGVDTFWFKSHQNWKLG</sequence>
<organism evidence="1 2">
    <name type="scientific">Lactuca sativa</name>
    <name type="common">Garden lettuce</name>
    <dbReference type="NCBI Taxonomy" id="4236"/>
    <lineage>
        <taxon>Eukaryota</taxon>
        <taxon>Viridiplantae</taxon>
        <taxon>Streptophyta</taxon>
        <taxon>Embryophyta</taxon>
        <taxon>Tracheophyta</taxon>
        <taxon>Spermatophyta</taxon>
        <taxon>Magnoliopsida</taxon>
        <taxon>eudicotyledons</taxon>
        <taxon>Gunneridae</taxon>
        <taxon>Pentapetalae</taxon>
        <taxon>asterids</taxon>
        <taxon>campanulids</taxon>
        <taxon>Asterales</taxon>
        <taxon>Asteraceae</taxon>
        <taxon>Cichorioideae</taxon>
        <taxon>Cichorieae</taxon>
        <taxon>Lactucinae</taxon>
        <taxon>Lactuca</taxon>
    </lineage>
</organism>
<dbReference type="EMBL" id="NBSK02000004">
    <property type="protein sequence ID" value="KAJ0213529.1"/>
    <property type="molecule type" value="Genomic_DNA"/>
</dbReference>
<keyword evidence="2" id="KW-1185">Reference proteome</keyword>
<protein>
    <submittedName>
        <fullName evidence="1">Uncharacterized protein</fullName>
    </submittedName>
</protein>
<comment type="caution">
    <text evidence="1">The sequence shown here is derived from an EMBL/GenBank/DDBJ whole genome shotgun (WGS) entry which is preliminary data.</text>
</comment>
<reference evidence="1 2" key="1">
    <citation type="journal article" date="2017" name="Nat. Commun.">
        <title>Genome assembly with in vitro proximity ligation data and whole-genome triplication in lettuce.</title>
        <authorList>
            <person name="Reyes-Chin-Wo S."/>
            <person name="Wang Z."/>
            <person name="Yang X."/>
            <person name="Kozik A."/>
            <person name="Arikit S."/>
            <person name="Song C."/>
            <person name="Xia L."/>
            <person name="Froenicke L."/>
            <person name="Lavelle D.O."/>
            <person name="Truco M.J."/>
            <person name="Xia R."/>
            <person name="Zhu S."/>
            <person name="Xu C."/>
            <person name="Xu H."/>
            <person name="Xu X."/>
            <person name="Cox K."/>
            <person name="Korf I."/>
            <person name="Meyers B.C."/>
            <person name="Michelmore R.W."/>
        </authorList>
    </citation>
    <scope>NUCLEOTIDE SEQUENCE [LARGE SCALE GENOMIC DNA]</scope>
    <source>
        <strain evidence="2">cv. Salinas</strain>
        <tissue evidence="1">Seedlings</tissue>
    </source>
</reference>
<gene>
    <name evidence="1" type="ORF">LSAT_V11C400167400</name>
</gene>
<dbReference type="AlphaFoldDB" id="A0A9R1XKW6"/>
<dbReference type="Proteomes" id="UP000235145">
    <property type="component" value="Unassembled WGS sequence"/>
</dbReference>
<name>A0A9R1XKW6_LACSA</name>
<evidence type="ECO:0000313" key="1">
    <source>
        <dbReference type="EMBL" id="KAJ0213529.1"/>
    </source>
</evidence>
<proteinExistence type="predicted"/>